<comment type="similarity">
    <text evidence="2 6">Belongs to the FKBP-type PPIase family.</text>
</comment>
<dbReference type="EC" id="5.2.1.8" evidence="6"/>
<dbReference type="RefSeq" id="WP_103075371.1">
    <property type="nucleotide sequence ID" value="NZ_NPZB01000002.1"/>
</dbReference>
<reference evidence="9 10" key="1">
    <citation type="submission" date="2017-08" db="EMBL/GenBank/DDBJ databases">
        <title>Lysobacter sylvestris genome.</title>
        <authorList>
            <person name="Zhang D.-C."/>
            <person name="Albuquerque L."/>
            <person name="Franca L."/>
            <person name="Froufe H.J.C."/>
            <person name="Barroso C."/>
            <person name="Egas C."/>
            <person name="Da Costa M."/>
            <person name="Margesin R."/>
        </authorList>
    </citation>
    <scope>NUCLEOTIDE SEQUENCE [LARGE SCALE GENOMIC DNA]</scope>
    <source>
        <strain evidence="9 10">AM20-91</strain>
    </source>
</reference>
<evidence type="ECO:0000259" key="8">
    <source>
        <dbReference type="PROSITE" id="PS50059"/>
    </source>
</evidence>
<protein>
    <recommendedName>
        <fullName evidence="6">Peptidyl-prolyl cis-trans isomerase</fullName>
        <ecNumber evidence="6">5.2.1.8</ecNumber>
    </recommendedName>
</protein>
<evidence type="ECO:0000256" key="6">
    <source>
        <dbReference type="RuleBase" id="RU003915"/>
    </source>
</evidence>
<dbReference type="EMBL" id="NPZB01000002">
    <property type="protein sequence ID" value="PNS07691.1"/>
    <property type="molecule type" value="Genomic_DNA"/>
</dbReference>
<dbReference type="PROSITE" id="PS50059">
    <property type="entry name" value="FKBP_PPIASE"/>
    <property type="match status" value="1"/>
</dbReference>
<dbReference type="Gene3D" id="1.10.287.460">
    <property type="entry name" value="Peptidyl-prolyl cis-trans isomerase, FKBP-type, N-terminal domain"/>
    <property type="match status" value="1"/>
</dbReference>
<comment type="catalytic activity">
    <reaction evidence="1 5 6">
        <text>[protein]-peptidylproline (omega=180) = [protein]-peptidylproline (omega=0)</text>
        <dbReference type="Rhea" id="RHEA:16237"/>
        <dbReference type="Rhea" id="RHEA-COMP:10747"/>
        <dbReference type="Rhea" id="RHEA-COMP:10748"/>
        <dbReference type="ChEBI" id="CHEBI:83833"/>
        <dbReference type="ChEBI" id="CHEBI:83834"/>
        <dbReference type="EC" id="5.2.1.8"/>
    </reaction>
</comment>
<accession>A0A2K1PY33</accession>
<dbReference type="OrthoDB" id="9814548at2"/>
<dbReference type="InterPro" id="IPR000774">
    <property type="entry name" value="PPIase_FKBP_N"/>
</dbReference>
<dbReference type="SUPFAM" id="SSF54534">
    <property type="entry name" value="FKBP-like"/>
    <property type="match status" value="1"/>
</dbReference>
<evidence type="ECO:0000313" key="9">
    <source>
        <dbReference type="EMBL" id="PNS07691.1"/>
    </source>
</evidence>
<dbReference type="Proteomes" id="UP000236220">
    <property type="component" value="Unassembled WGS sequence"/>
</dbReference>
<gene>
    <name evidence="9" type="ORF">Lysil_1867</name>
</gene>
<evidence type="ECO:0000256" key="4">
    <source>
        <dbReference type="ARBA" id="ARBA00023235"/>
    </source>
</evidence>
<keyword evidence="3 5" id="KW-0697">Rotamase</keyword>
<dbReference type="InterPro" id="IPR036944">
    <property type="entry name" value="PPIase_FKBP_N_sf"/>
</dbReference>
<dbReference type="InterPro" id="IPR001179">
    <property type="entry name" value="PPIase_FKBP_dom"/>
</dbReference>
<comment type="caution">
    <text evidence="9">The sequence shown here is derived from an EMBL/GenBank/DDBJ whole genome shotgun (WGS) entry which is preliminary data.</text>
</comment>
<evidence type="ECO:0000256" key="5">
    <source>
        <dbReference type="PROSITE-ProRule" id="PRU00277"/>
    </source>
</evidence>
<dbReference type="AlphaFoldDB" id="A0A2K1PY33"/>
<evidence type="ECO:0000256" key="2">
    <source>
        <dbReference type="ARBA" id="ARBA00006577"/>
    </source>
</evidence>
<evidence type="ECO:0000313" key="10">
    <source>
        <dbReference type="Proteomes" id="UP000236220"/>
    </source>
</evidence>
<dbReference type="GO" id="GO:0006457">
    <property type="term" value="P:protein folding"/>
    <property type="evidence" value="ECO:0007669"/>
    <property type="project" value="InterPro"/>
</dbReference>
<dbReference type="Gene3D" id="3.10.50.40">
    <property type="match status" value="1"/>
</dbReference>
<name>A0A2K1PY33_9GAMM</name>
<dbReference type="Pfam" id="PF01346">
    <property type="entry name" value="FKBP_N"/>
    <property type="match status" value="1"/>
</dbReference>
<dbReference type="InterPro" id="IPR046357">
    <property type="entry name" value="PPIase_dom_sf"/>
</dbReference>
<keyword evidence="7" id="KW-0732">Signal</keyword>
<evidence type="ECO:0000256" key="3">
    <source>
        <dbReference type="ARBA" id="ARBA00023110"/>
    </source>
</evidence>
<organism evidence="9 10">
    <name type="scientific">Solilutibacter silvestris</name>
    <dbReference type="NCBI Taxonomy" id="1645665"/>
    <lineage>
        <taxon>Bacteria</taxon>
        <taxon>Pseudomonadati</taxon>
        <taxon>Pseudomonadota</taxon>
        <taxon>Gammaproteobacteria</taxon>
        <taxon>Lysobacterales</taxon>
        <taxon>Lysobacteraceae</taxon>
        <taxon>Solilutibacter</taxon>
    </lineage>
</organism>
<dbReference type="PANTHER" id="PTHR43811">
    <property type="entry name" value="FKBP-TYPE PEPTIDYL-PROLYL CIS-TRANS ISOMERASE FKPA"/>
    <property type="match status" value="1"/>
</dbReference>
<keyword evidence="10" id="KW-1185">Reference proteome</keyword>
<sequence length="234" mass="24626">MKMRTLAAVLAALTMTAGAASAQDMTTDKGKLSYVFGYQLGGQLAQVQDSGEQIDINSAVKGIQDAYAKKDPALAEAQAKPVMEAFQRRQEARAQQAKAEYDKAAAANLTKSNQFLAANKAKPGVKALPSGVQYRVVTAGTGARPALGSTISVAFAGPFFMGQRPPEGAKLEQAPAMKLSEVQVEGLREAITQMPAGSQWEITLPPSKAFGADPRTGMPPNAAVQFDVKLNSVK</sequence>
<evidence type="ECO:0000256" key="1">
    <source>
        <dbReference type="ARBA" id="ARBA00000971"/>
    </source>
</evidence>
<dbReference type="Pfam" id="PF00254">
    <property type="entry name" value="FKBP_C"/>
    <property type="match status" value="1"/>
</dbReference>
<feature type="domain" description="PPIase FKBP-type" evidence="8">
    <location>
        <begin position="148"/>
        <end position="234"/>
    </location>
</feature>
<evidence type="ECO:0000256" key="7">
    <source>
        <dbReference type="SAM" id="SignalP"/>
    </source>
</evidence>
<dbReference type="PANTHER" id="PTHR43811:SF23">
    <property type="entry name" value="FKBP-TYPE 22 KDA PEPTIDYL-PROLYL CIS-TRANS ISOMERASE"/>
    <property type="match status" value="1"/>
</dbReference>
<keyword evidence="4 5" id="KW-0413">Isomerase</keyword>
<feature type="chain" id="PRO_5014466712" description="Peptidyl-prolyl cis-trans isomerase" evidence="7">
    <location>
        <begin position="23"/>
        <end position="234"/>
    </location>
</feature>
<feature type="signal peptide" evidence="7">
    <location>
        <begin position="1"/>
        <end position="22"/>
    </location>
</feature>
<dbReference type="GO" id="GO:0003755">
    <property type="term" value="F:peptidyl-prolyl cis-trans isomerase activity"/>
    <property type="evidence" value="ECO:0007669"/>
    <property type="project" value="UniProtKB-UniRule"/>
</dbReference>
<proteinExistence type="inferred from homology"/>